<dbReference type="SUPFAM" id="SSF51695">
    <property type="entry name" value="PLC-like phosphodiesterases"/>
    <property type="match status" value="1"/>
</dbReference>
<accession>A0A431VS99</accession>
<dbReference type="PROSITE" id="PS50007">
    <property type="entry name" value="PIPLC_X_DOMAIN"/>
    <property type="match status" value="1"/>
</dbReference>
<evidence type="ECO:0000313" key="3">
    <source>
        <dbReference type="Proteomes" id="UP000282060"/>
    </source>
</evidence>
<name>A0A431VS99_9GAMM</name>
<dbReference type="RefSeq" id="WP_126508208.1">
    <property type="nucleotide sequence ID" value="NZ_RXNV01000024.1"/>
</dbReference>
<dbReference type="PANTHER" id="PTHR13593:SF113">
    <property type="entry name" value="SI:DKEY-266F7.9"/>
    <property type="match status" value="1"/>
</dbReference>
<feature type="signal peptide" evidence="1">
    <location>
        <begin position="1"/>
        <end position="23"/>
    </location>
</feature>
<dbReference type="InterPro" id="IPR017946">
    <property type="entry name" value="PLC-like_Pdiesterase_TIM-brl"/>
</dbReference>
<evidence type="ECO:0008006" key="4">
    <source>
        <dbReference type="Google" id="ProtNLM"/>
    </source>
</evidence>
<dbReference type="OrthoDB" id="7191982at2"/>
<feature type="chain" id="PRO_5019067554" description="Phosphatidylinositol diacylglycerol-lyase" evidence="1">
    <location>
        <begin position="24"/>
        <end position="486"/>
    </location>
</feature>
<dbReference type="EMBL" id="RXNV01000024">
    <property type="protein sequence ID" value="RTR26077.1"/>
    <property type="molecule type" value="Genomic_DNA"/>
</dbReference>
<dbReference type="Pfam" id="PF26146">
    <property type="entry name" value="PI-PLC_X"/>
    <property type="match status" value="1"/>
</dbReference>
<reference evidence="2 3" key="1">
    <citation type="submission" date="2018-12" db="EMBL/GenBank/DDBJ databases">
        <authorList>
            <person name="Yu L."/>
        </authorList>
    </citation>
    <scope>NUCLEOTIDE SEQUENCE [LARGE SCALE GENOMIC DNA]</scope>
    <source>
        <strain evidence="2 3">HAW-EB5</strain>
    </source>
</reference>
<dbReference type="AlphaFoldDB" id="A0A431VS99"/>
<keyword evidence="1" id="KW-0732">Signal</keyword>
<dbReference type="GO" id="GO:0008081">
    <property type="term" value="F:phosphoric diester hydrolase activity"/>
    <property type="evidence" value="ECO:0007669"/>
    <property type="project" value="InterPro"/>
</dbReference>
<dbReference type="Gene3D" id="3.20.20.190">
    <property type="entry name" value="Phosphatidylinositol (PI) phosphodiesterase"/>
    <property type="match status" value="1"/>
</dbReference>
<sequence length="486" mass="55973">MYKYLFKVALSACFLGIPYTAMGIDGTEKVTLAGYPGTSSVHFPDAVSYSDWMGELSILTNYGELTLNDIIIPGSHNSPAYDMGAQTLNNQENDLETQLNSGSRVLEFDVLRDYYRWFSSHGGQHTRRTFEEEGQDIVEWLAEHPSEIVIIFIDEVYADGSTTISDSRAEELGVIVKAIVDYAETYQINVPASYLDIKDMPILELVNNKNRLIFATEHSKYSIMNNSSGKHMDDDIIQDKWFNTYDDDNLFKSATTRLNYYSTNDTAQIKYFRSRSGLSDNKDDANAIRQQLPSIIKTWESYESFTYNGDETVHGETQSKLYTILVDYIDSYTETAAAAIMANFYRYRLEHNDPLIFLNGRYSEVEKWYAGVKSLDLLSNVKNRKYEIFNEQPKYFWLDAEESISLKVNIPYAMSRFKLKISSDEDLSVMDIKYTQPWGNPEDGLLIEGDGYFELLFFEAYEGDWIFEVMANEMIKKAKIELIFEY</sequence>
<dbReference type="GO" id="GO:0006629">
    <property type="term" value="P:lipid metabolic process"/>
    <property type="evidence" value="ECO:0007669"/>
    <property type="project" value="InterPro"/>
</dbReference>
<protein>
    <recommendedName>
        <fullName evidence="4">Phosphatidylinositol diacylglycerol-lyase</fullName>
    </recommendedName>
</protein>
<evidence type="ECO:0000256" key="1">
    <source>
        <dbReference type="SAM" id="SignalP"/>
    </source>
</evidence>
<gene>
    <name evidence="2" type="ORF">EKG39_22425</name>
</gene>
<proteinExistence type="predicted"/>
<evidence type="ECO:0000313" key="2">
    <source>
        <dbReference type="EMBL" id="RTR26077.1"/>
    </source>
</evidence>
<comment type="caution">
    <text evidence="2">The sequence shown here is derived from an EMBL/GenBank/DDBJ whole genome shotgun (WGS) entry which is preliminary data.</text>
</comment>
<dbReference type="PANTHER" id="PTHR13593">
    <property type="match status" value="1"/>
</dbReference>
<organism evidence="2 3">
    <name type="scientific">Shewanella atlantica</name>
    <dbReference type="NCBI Taxonomy" id="271099"/>
    <lineage>
        <taxon>Bacteria</taxon>
        <taxon>Pseudomonadati</taxon>
        <taxon>Pseudomonadota</taxon>
        <taxon>Gammaproteobacteria</taxon>
        <taxon>Alteromonadales</taxon>
        <taxon>Shewanellaceae</taxon>
        <taxon>Shewanella</taxon>
    </lineage>
</organism>
<keyword evidence="3" id="KW-1185">Reference proteome</keyword>
<dbReference type="InterPro" id="IPR051057">
    <property type="entry name" value="PI-PLC_domain"/>
</dbReference>
<dbReference type="CDD" id="cd08557">
    <property type="entry name" value="PI-PLCc_bacteria_like"/>
    <property type="match status" value="1"/>
</dbReference>
<dbReference type="Proteomes" id="UP000282060">
    <property type="component" value="Unassembled WGS sequence"/>
</dbReference>